<name>A0A2Z4AEN1_9BACT</name>
<reference evidence="2 3" key="1">
    <citation type="submission" date="2018-06" db="EMBL/GenBank/DDBJ databases">
        <title>Draft Genome Sequence of a Novel Marine Bacterium Related to the Verrucomicrobia.</title>
        <authorList>
            <person name="Vosseberg J."/>
            <person name="Martijn J."/>
            <person name="Ettema T.J.G."/>
        </authorList>
    </citation>
    <scope>NUCLEOTIDE SEQUENCE [LARGE SCALE GENOMIC DNA]</scope>
    <source>
        <strain evidence="2">TARA_B100001123</strain>
    </source>
</reference>
<proteinExistence type="predicted"/>
<sequence>MEIPLEQRKAVASWVREGLSLAEIQRLLDEKFSISITYMDVRFLVDDLELTLQDDGSESNSTMASNDNSGQGPSSLSEDQTDPMVADEELLADTASEIMGPEVSIEVDSILKPGALVSGNARFSDGVKAEWAIDQLGRLAFTPDQEGYKPSSEDLQVFQQKLQSALEKKGF</sequence>
<organism evidence="2 3">
    <name type="scientific">Candidatus Moanibacter tarae</name>
    <dbReference type="NCBI Taxonomy" id="2200854"/>
    <lineage>
        <taxon>Bacteria</taxon>
        <taxon>Pseudomonadati</taxon>
        <taxon>Verrucomicrobiota</taxon>
        <taxon>Opitutia</taxon>
        <taxon>Puniceicoccales</taxon>
        <taxon>Puniceicoccales incertae sedis</taxon>
        <taxon>Candidatus Moanibacter</taxon>
    </lineage>
</organism>
<gene>
    <name evidence="2" type="ORF">DF168_00617</name>
</gene>
<dbReference type="KEGG" id="mtar:DF168_00617"/>
<dbReference type="AlphaFoldDB" id="A0A2Z4AEN1"/>
<dbReference type="EMBL" id="CP029803">
    <property type="protein sequence ID" value="AWT59428.1"/>
    <property type="molecule type" value="Genomic_DNA"/>
</dbReference>
<protein>
    <submittedName>
        <fullName evidence="2">Uncharacterized protein</fullName>
    </submittedName>
</protein>
<feature type="compositionally biased region" description="Polar residues" evidence="1">
    <location>
        <begin position="58"/>
        <end position="78"/>
    </location>
</feature>
<evidence type="ECO:0000256" key="1">
    <source>
        <dbReference type="SAM" id="MobiDB-lite"/>
    </source>
</evidence>
<dbReference type="Proteomes" id="UP000247465">
    <property type="component" value="Chromosome"/>
</dbReference>
<feature type="region of interest" description="Disordered" evidence="1">
    <location>
        <begin position="55"/>
        <end position="84"/>
    </location>
</feature>
<accession>A0A2Z4AEN1</accession>
<evidence type="ECO:0000313" key="2">
    <source>
        <dbReference type="EMBL" id="AWT59428.1"/>
    </source>
</evidence>
<evidence type="ECO:0000313" key="3">
    <source>
        <dbReference type="Proteomes" id="UP000247465"/>
    </source>
</evidence>